<evidence type="ECO:0000313" key="4">
    <source>
        <dbReference type="EMBL" id="RWA15043.1"/>
    </source>
</evidence>
<evidence type="ECO:0000259" key="2">
    <source>
        <dbReference type="Pfam" id="PF24883"/>
    </source>
</evidence>
<dbReference type="STRING" id="363999.A0A439DKZ3"/>
<dbReference type="InterPro" id="IPR056693">
    <property type="entry name" value="DUF7791"/>
</dbReference>
<evidence type="ECO:0000259" key="3">
    <source>
        <dbReference type="Pfam" id="PF25053"/>
    </source>
</evidence>
<dbReference type="AlphaFoldDB" id="A0A439DKZ3"/>
<evidence type="ECO:0000256" key="1">
    <source>
        <dbReference type="ARBA" id="ARBA00022737"/>
    </source>
</evidence>
<dbReference type="Pfam" id="PF25053">
    <property type="entry name" value="DUF7791"/>
    <property type="match status" value="1"/>
</dbReference>
<keyword evidence="5" id="KW-1185">Reference proteome</keyword>
<feature type="domain" description="Nephrocystin 3-like N-terminal" evidence="2">
    <location>
        <begin position="289"/>
        <end position="457"/>
    </location>
</feature>
<dbReference type="PANTHER" id="PTHR10039">
    <property type="entry name" value="AMELOGENIN"/>
    <property type="match status" value="1"/>
</dbReference>
<dbReference type="SUPFAM" id="SSF52540">
    <property type="entry name" value="P-loop containing nucleoside triphosphate hydrolases"/>
    <property type="match status" value="1"/>
</dbReference>
<keyword evidence="1" id="KW-0677">Repeat</keyword>
<gene>
    <name evidence="4" type="ORF">EKO27_g120</name>
</gene>
<dbReference type="InterPro" id="IPR027417">
    <property type="entry name" value="P-loop_NTPase"/>
</dbReference>
<dbReference type="PANTHER" id="PTHR10039:SF5">
    <property type="entry name" value="NACHT DOMAIN-CONTAINING PROTEIN"/>
    <property type="match status" value="1"/>
</dbReference>
<dbReference type="Gene3D" id="3.40.50.300">
    <property type="entry name" value="P-loop containing nucleotide triphosphate hydrolases"/>
    <property type="match status" value="1"/>
</dbReference>
<proteinExistence type="predicted"/>
<comment type="caution">
    <text evidence="4">The sequence shown here is derived from an EMBL/GenBank/DDBJ whole genome shotgun (WGS) entry which is preliminary data.</text>
</comment>
<sequence length="949" mass="109722">MDPLTIVGLVGNIVQFVSFGHELLTSVRELNGGGVSQEVEQLKLLVHDVRRSNRDISEFLDDEGNIRDHLRRELRRLRSSKGEDDFERELKPLQSIANECDKIATELLGHLNRFEMKHKGWQRKLEAIRVSGEVLWKRKEMRELKTRLLELEGRLASWWTTTMLRRQGDNFQAVLASVNSLGYRLNGFEKLEVDNLEKMKTELDSSFKSIRSQAEAHHAEINSTVQEFISKEDLSRQRHARDLRVVVDSVHKYIAEWHRMIRAIEILKSLAFDSIHNRRDHIEQAHEKTCLWVYDPNRTNFAEWLWSGSGIYWINGLAGSGKSTLMKYVTADEKTSAALQGWASGRRLITASHYFWNAGTEMQKSHQGLLQTLLYQVLEVDPGLCDVLCPEHRLGTPWSMQELTTAFERLSTTSEASNMFCFFIDGLDEYQGPEETLIQIVERLTAVPNIKICASSRPWAAFHAEWNTSIYTFKMQDFTKADMTRYVEEYLQGSEKFRTAAALDGQCLDLIPNISNRANGVWLWVYLVVRDILRDIRDGEPFQQWQNRLESYPQELVAYFRKMMERIDPFHRKQGAEIFLLALEANYSKLPMLGLPALYDESTSWYVADGHSRLLGPDELEHIYASWQPRLQNRCRDLMRLSRNRNRLNRCEQYEVDFLHRTVKDFLQEHYISELRALVSAEFNVSACLAQLTFMLIEQVQLLRASMPDDSLGSLINQLLRYLRDTQNIEEREQKPPHHFRLLDAFDSMMGRLLAMTGATNSGNTYTSWVQLVSGRDIDFTYLTVQFRLRRYSLHCLQTQHKWSHKQASMYMQCALQQVLTHVIFGEMPALDPKLVAGLLDLGIDPNIHLPSNDTAWSCFLRQCVDCWPGWSMAERGEALDAIRVFLRHSAKVDVLVDGRRASDVLTELIGQDAMIELQNLIAGCRGGYGIWIGRILASPFRTWKTANE</sequence>
<dbReference type="EMBL" id="RYZI01000001">
    <property type="protein sequence ID" value="RWA15043.1"/>
    <property type="molecule type" value="Genomic_DNA"/>
</dbReference>
<dbReference type="InterPro" id="IPR056884">
    <property type="entry name" value="NPHP3-like_N"/>
</dbReference>
<feature type="domain" description="DUF7791" evidence="3">
    <location>
        <begin position="566"/>
        <end position="702"/>
    </location>
</feature>
<accession>A0A439DKZ3</accession>
<organism evidence="4 5">
    <name type="scientific">Xylaria grammica</name>
    <dbReference type="NCBI Taxonomy" id="363999"/>
    <lineage>
        <taxon>Eukaryota</taxon>
        <taxon>Fungi</taxon>
        <taxon>Dikarya</taxon>
        <taxon>Ascomycota</taxon>
        <taxon>Pezizomycotina</taxon>
        <taxon>Sordariomycetes</taxon>
        <taxon>Xylariomycetidae</taxon>
        <taxon>Xylariales</taxon>
        <taxon>Xylariaceae</taxon>
        <taxon>Xylaria</taxon>
    </lineage>
</organism>
<evidence type="ECO:0000313" key="5">
    <source>
        <dbReference type="Proteomes" id="UP000286045"/>
    </source>
</evidence>
<dbReference type="Pfam" id="PF24883">
    <property type="entry name" value="NPHP3_N"/>
    <property type="match status" value="1"/>
</dbReference>
<protein>
    <submittedName>
        <fullName evidence="4">Uncharacterized protein</fullName>
    </submittedName>
</protein>
<reference evidence="4 5" key="1">
    <citation type="submission" date="2018-12" db="EMBL/GenBank/DDBJ databases">
        <title>Draft genome sequence of Xylaria grammica IHI A82.</title>
        <authorList>
            <person name="Buettner E."/>
            <person name="Kellner H."/>
        </authorList>
    </citation>
    <scope>NUCLEOTIDE SEQUENCE [LARGE SCALE GENOMIC DNA]</scope>
    <source>
        <strain evidence="4 5">IHI A82</strain>
    </source>
</reference>
<name>A0A439DKZ3_9PEZI</name>
<dbReference type="Proteomes" id="UP000286045">
    <property type="component" value="Unassembled WGS sequence"/>
</dbReference>